<sequence length="195" mass="22037">MNGTGKRQQIEHLQSDRGTLINKAIPEMTMKMATSLSAKTGRRRTLLKCLKAHPTKRKININAFPWTVHDEINPPKLHPMLAKTRELLSNYMLNVKFAKTHLLNSAHCPQFPDSEWTNILSGHAVDLDQVLSSSYTISHNTHQTKSFGSVELIIGTAKPTKTVNTHGKWVIAWNQTIDALLFAFPHRVSELCEYT</sequence>
<gene>
    <name evidence="1" type="ORF">BDQ12DRAFT_666497</name>
</gene>
<accession>A0A5C3MAX2</accession>
<protein>
    <submittedName>
        <fullName evidence="1">Uncharacterized protein</fullName>
    </submittedName>
</protein>
<dbReference type="Proteomes" id="UP000308652">
    <property type="component" value="Unassembled WGS sequence"/>
</dbReference>
<name>A0A5C3MAX2_9AGAR</name>
<dbReference type="EMBL" id="ML213604">
    <property type="protein sequence ID" value="TFK38311.1"/>
    <property type="molecule type" value="Genomic_DNA"/>
</dbReference>
<proteinExistence type="predicted"/>
<evidence type="ECO:0000313" key="2">
    <source>
        <dbReference type="Proteomes" id="UP000308652"/>
    </source>
</evidence>
<dbReference type="AlphaFoldDB" id="A0A5C3MAX2"/>
<evidence type="ECO:0000313" key="1">
    <source>
        <dbReference type="EMBL" id="TFK38311.1"/>
    </source>
</evidence>
<dbReference type="OrthoDB" id="2355984at2759"/>
<keyword evidence="2" id="KW-1185">Reference proteome</keyword>
<reference evidence="1 2" key="1">
    <citation type="journal article" date="2019" name="Nat. Ecol. Evol.">
        <title>Megaphylogeny resolves global patterns of mushroom evolution.</title>
        <authorList>
            <person name="Varga T."/>
            <person name="Krizsan K."/>
            <person name="Foldi C."/>
            <person name="Dima B."/>
            <person name="Sanchez-Garcia M."/>
            <person name="Sanchez-Ramirez S."/>
            <person name="Szollosi G.J."/>
            <person name="Szarkandi J.G."/>
            <person name="Papp V."/>
            <person name="Albert L."/>
            <person name="Andreopoulos W."/>
            <person name="Angelini C."/>
            <person name="Antonin V."/>
            <person name="Barry K.W."/>
            <person name="Bougher N.L."/>
            <person name="Buchanan P."/>
            <person name="Buyck B."/>
            <person name="Bense V."/>
            <person name="Catcheside P."/>
            <person name="Chovatia M."/>
            <person name="Cooper J."/>
            <person name="Damon W."/>
            <person name="Desjardin D."/>
            <person name="Finy P."/>
            <person name="Geml J."/>
            <person name="Haridas S."/>
            <person name="Hughes K."/>
            <person name="Justo A."/>
            <person name="Karasinski D."/>
            <person name="Kautmanova I."/>
            <person name="Kiss B."/>
            <person name="Kocsube S."/>
            <person name="Kotiranta H."/>
            <person name="LaButti K.M."/>
            <person name="Lechner B.E."/>
            <person name="Liimatainen K."/>
            <person name="Lipzen A."/>
            <person name="Lukacs Z."/>
            <person name="Mihaltcheva S."/>
            <person name="Morgado L.N."/>
            <person name="Niskanen T."/>
            <person name="Noordeloos M.E."/>
            <person name="Ohm R.A."/>
            <person name="Ortiz-Santana B."/>
            <person name="Ovrebo C."/>
            <person name="Racz N."/>
            <person name="Riley R."/>
            <person name="Savchenko A."/>
            <person name="Shiryaev A."/>
            <person name="Soop K."/>
            <person name="Spirin V."/>
            <person name="Szebenyi C."/>
            <person name="Tomsovsky M."/>
            <person name="Tulloss R.E."/>
            <person name="Uehling J."/>
            <person name="Grigoriev I.V."/>
            <person name="Vagvolgyi C."/>
            <person name="Papp T."/>
            <person name="Martin F.M."/>
            <person name="Miettinen O."/>
            <person name="Hibbett D.S."/>
            <person name="Nagy L.G."/>
        </authorList>
    </citation>
    <scope>NUCLEOTIDE SEQUENCE [LARGE SCALE GENOMIC DNA]</scope>
    <source>
        <strain evidence="1 2">CBS 166.37</strain>
    </source>
</reference>
<organism evidence="1 2">
    <name type="scientific">Crucibulum laeve</name>
    <dbReference type="NCBI Taxonomy" id="68775"/>
    <lineage>
        <taxon>Eukaryota</taxon>
        <taxon>Fungi</taxon>
        <taxon>Dikarya</taxon>
        <taxon>Basidiomycota</taxon>
        <taxon>Agaricomycotina</taxon>
        <taxon>Agaricomycetes</taxon>
        <taxon>Agaricomycetidae</taxon>
        <taxon>Agaricales</taxon>
        <taxon>Agaricineae</taxon>
        <taxon>Nidulariaceae</taxon>
        <taxon>Crucibulum</taxon>
    </lineage>
</organism>
<dbReference type="STRING" id="68775.A0A5C3MAX2"/>